<evidence type="ECO:0000313" key="1">
    <source>
        <dbReference type="EMBL" id="WBA40753.1"/>
    </source>
</evidence>
<evidence type="ECO:0008006" key="3">
    <source>
        <dbReference type="Google" id="ProtNLM"/>
    </source>
</evidence>
<reference evidence="1 2" key="1">
    <citation type="submission" date="2022-12" db="EMBL/GenBank/DDBJ databases">
        <title>Hymenobacter canadensis sp. nov. isolated from lake water of the Cambridge Bay, Canada.</title>
        <authorList>
            <person name="Kim W.H."/>
            <person name="Lee Y.M."/>
        </authorList>
    </citation>
    <scope>NUCLEOTIDE SEQUENCE [LARGE SCALE GENOMIC DNA]</scope>
    <source>
        <strain evidence="1 2">PAMC 29467</strain>
    </source>
</reference>
<dbReference type="EMBL" id="CP114767">
    <property type="protein sequence ID" value="WBA40753.1"/>
    <property type="molecule type" value="Genomic_DNA"/>
</dbReference>
<protein>
    <recommendedName>
        <fullName evidence="3">STAS/SEC14 domain-containing protein</fullName>
    </recommendedName>
</protein>
<organism evidence="1 2">
    <name type="scientific">Hymenobacter canadensis</name>
    <dbReference type="NCBI Taxonomy" id="2999067"/>
    <lineage>
        <taxon>Bacteria</taxon>
        <taxon>Pseudomonadati</taxon>
        <taxon>Bacteroidota</taxon>
        <taxon>Cytophagia</taxon>
        <taxon>Cytophagales</taxon>
        <taxon>Hymenobacteraceae</taxon>
        <taxon>Hymenobacter</taxon>
    </lineage>
</organism>
<name>A0ABY7LK43_9BACT</name>
<gene>
    <name evidence="1" type="ORF">O3303_13085</name>
</gene>
<dbReference type="Proteomes" id="UP001211005">
    <property type="component" value="Chromosome"/>
</dbReference>
<proteinExistence type="predicted"/>
<sequence>MSLLPTITTEGYTIQHRPDLRVLVLRWLHPQTLYETQESYQQLLTLAQEYGCPRWLLDGRRDGPLDVYTTHWLVGHFFPEAVRALAPARLCMAALSSQARLEQLHTDAAVAPAVQRALAPEQPYSTSVFLTEAEALAWLAAQPT</sequence>
<dbReference type="RefSeq" id="WP_269558839.1">
    <property type="nucleotide sequence ID" value="NZ_CP114767.1"/>
</dbReference>
<accession>A0ABY7LK43</accession>
<keyword evidence="2" id="KW-1185">Reference proteome</keyword>
<evidence type="ECO:0000313" key="2">
    <source>
        <dbReference type="Proteomes" id="UP001211005"/>
    </source>
</evidence>